<dbReference type="EMBL" id="NAFL01000177">
    <property type="protein sequence ID" value="OSJ36746.1"/>
    <property type="molecule type" value="Genomic_DNA"/>
</dbReference>
<evidence type="ECO:0000256" key="1">
    <source>
        <dbReference type="SAM" id="SignalP"/>
    </source>
</evidence>
<feature type="signal peptide" evidence="1">
    <location>
        <begin position="1"/>
        <end position="22"/>
    </location>
</feature>
<sequence length="152" mass="16623">MKFLTALLAAAFSLGYAGPSDAVVRITNDRGGLIQRYFDRYENLKNTGQTVIIDGLCASACTIVLAKIPSERICVTERANLAFHAAWDLGAGGRQITNPEATRIMYSMYPAPVRNWIATRGGLSPHTIFLRGARLKAIFPPCYLDAAVFLRS</sequence>
<accession>A0A1Y2JYF5</accession>
<evidence type="ECO:0000313" key="3">
    <source>
        <dbReference type="Proteomes" id="UP000193335"/>
    </source>
</evidence>
<dbReference type="RefSeq" id="WP_085398426.1">
    <property type="nucleotide sequence ID" value="NZ_NAFL01000177.1"/>
</dbReference>
<proteinExistence type="predicted"/>
<protein>
    <submittedName>
        <fullName evidence="2">Uncharacterized protein</fullName>
    </submittedName>
</protein>
<keyword evidence="1" id="KW-0732">Signal</keyword>
<name>A0A1Y2JYF5_BRAJP</name>
<dbReference type="AlphaFoldDB" id="A0A1Y2JYF5"/>
<feature type="chain" id="PRO_5010998766" evidence="1">
    <location>
        <begin position="23"/>
        <end position="152"/>
    </location>
</feature>
<gene>
    <name evidence="2" type="ORF">BSZ19_02775</name>
</gene>
<reference evidence="2 3" key="1">
    <citation type="submission" date="2017-03" db="EMBL/GenBank/DDBJ databases">
        <title>Whole genome sequences of fourteen strains of Bradyrhizobium canariense and one strain of Bradyrhizobium japonicum isolated from Lupinus (Papilionoideae: Genisteae) species in Algeria.</title>
        <authorList>
            <person name="Crovadore J."/>
            <person name="Chekireb D."/>
            <person name="Brachmann A."/>
            <person name="Chablais R."/>
            <person name="Cochard B."/>
            <person name="Lefort F."/>
        </authorList>
    </citation>
    <scope>NUCLEOTIDE SEQUENCE [LARGE SCALE GENOMIC DNA]</scope>
    <source>
        <strain evidence="2 3">UBMA197</strain>
    </source>
</reference>
<dbReference type="Proteomes" id="UP000193335">
    <property type="component" value="Unassembled WGS sequence"/>
</dbReference>
<comment type="caution">
    <text evidence="2">The sequence shown here is derived from an EMBL/GenBank/DDBJ whole genome shotgun (WGS) entry which is preliminary data.</text>
</comment>
<organism evidence="2 3">
    <name type="scientific">Bradyrhizobium japonicum</name>
    <dbReference type="NCBI Taxonomy" id="375"/>
    <lineage>
        <taxon>Bacteria</taxon>
        <taxon>Pseudomonadati</taxon>
        <taxon>Pseudomonadota</taxon>
        <taxon>Alphaproteobacteria</taxon>
        <taxon>Hyphomicrobiales</taxon>
        <taxon>Nitrobacteraceae</taxon>
        <taxon>Bradyrhizobium</taxon>
    </lineage>
</organism>
<evidence type="ECO:0000313" key="2">
    <source>
        <dbReference type="EMBL" id="OSJ36746.1"/>
    </source>
</evidence>